<dbReference type="InterPro" id="IPR027417">
    <property type="entry name" value="P-loop_NTPase"/>
</dbReference>
<dbReference type="InterPro" id="IPR056884">
    <property type="entry name" value="NPHP3-like_N"/>
</dbReference>
<gene>
    <name evidence="4" type="ORF">PG991_013327</name>
</gene>
<dbReference type="Pfam" id="PF25053">
    <property type="entry name" value="DUF7791"/>
    <property type="match status" value="1"/>
</dbReference>
<evidence type="ECO:0000313" key="4">
    <source>
        <dbReference type="EMBL" id="KAK8001105.1"/>
    </source>
</evidence>
<feature type="domain" description="DUF7791" evidence="3">
    <location>
        <begin position="524"/>
        <end position="656"/>
    </location>
</feature>
<proteinExistence type="predicted"/>
<comment type="caution">
    <text evidence="4">The sequence shown here is derived from an EMBL/GenBank/DDBJ whole genome shotgun (WGS) entry which is preliminary data.</text>
</comment>
<dbReference type="Pfam" id="PF24883">
    <property type="entry name" value="NPHP3_N"/>
    <property type="match status" value="1"/>
</dbReference>
<organism evidence="4 5">
    <name type="scientific">Apiospora marii</name>
    <dbReference type="NCBI Taxonomy" id="335849"/>
    <lineage>
        <taxon>Eukaryota</taxon>
        <taxon>Fungi</taxon>
        <taxon>Dikarya</taxon>
        <taxon>Ascomycota</taxon>
        <taxon>Pezizomycotina</taxon>
        <taxon>Sordariomycetes</taxon>
        <taxon>Xylariomycetidae</taxon>
        <taxon>Amphisphaeriales</taxon>
        <taxon>Apiosporaceae</taxon>
        <taxon>Apiospora</taxon>
    </lineage>
</organism>
<dbReference type="Gene3D" id="3.40.50.300">
    <property type="entry name" value="P-loop containing nucleotide triphosphate hydrolases"/>
    <property type="match status" value="1"/>
</dbReference>
<sequence>MEALAAIGLASNVIGFVELGFKLVDMAKDIHKSSVGSTEEDASYLRMVTALKASVGKLSAPKDESSSEQEVAIYSTASECADIARQLCRLLEKTRVTGRASWVEVAKATFQSLKKKKEKEDLINRLDHALNGLNAQLHLLTSMQRTQLQSIDAKLQENFTKASHNTAVITELLKILEKHRQSLCVVRQHQILESLRFDLMNAREEGIVDAHEATYEWILKPEDCDEPEELERFLATFPQLQASRQFQAWLQKSGGIFFIMGKPGAGKSVLMEMLSRNEDFHRLLARASDGPQLIVDKFFFWNAGGENQKSFGCLEWKETEQFSGQSWTAHHDSKTINNAFEQLLCSESLYRNEKLVFLIDGLDELEVDHRYMVQRIRSWSTTGGDNLKICVASREWNVFSSGFSDCESFKLQTLTHKDMVRTARDTLAGSDDFKRLDVPDRKLESFAERLAEKAEGVFLWTSLVLRLIEDGLSDGDEFRHLQSKLDVLPRDMKNLFEHMLTSISPENQGYALKMLHFVSGSTAAGRPPLLLRMLFLDHLYDSPQGSDPIHLLASEFRGLSRPEAEGYLQNKLSMLSKRIIGRSKCLLEIRPIVNYPGLLHKGIPSEHTPFYDKTVHFAHRKVKEYVESERAMSLLKKFTDGAQWQAEIRRTLIANVQFLIESEQTFFDWPHGDDLEMRFQRPWADHFATRDFGARFTGEVASVIGLSDQETAGSTPTCVLEFLHDILAWVERESKYGQNLEVPCRTGLFDPSCGSLHDVHERNAWEPGFSALRCGRACHSNHVSLFHLCGFLAIPEFLETLLTNTGLRRKGIPDPAGLVRAIVFPPQGSTVTRERSIRRANIFNMVIDFGLRLDQIPYDCWCEGGGHIQLGYRWTVWQVLIFKRLLGQGRHILPEDWSPIVERLLIMGIDTQFFLAVHHELAKEHLSELEKAPYPYDDGERQYVLAELWTRPVDKVSEACFGQPIDEGPDHGPMAVFLLATDSKLAMAAKEKGGVLPPLDLFEFMGVCPEASHIKRLSAPRIPRLVGWKYSPPESFIMYKDDAGDSISNHLNIAAYKYGATTDVSWRFEKSPKSAS</sequence>
<protein>
    <recommendedName>
        <fullName evidence="6">NACHT domain-containing protein</fullName>
    </recommendedName>
</protein>
<name>A0ABR1R5N9_9PEZI</name>
<feature type="domain" description="Nephrocystin 3-like N-terminal" evidence="2">
    <location>
        <begin position="240"/>
        <end position="394"/>
    </location>
</feature>
<keyword evidence="5" id="KW-1185">Reference proteome</keyword>
<accession>A0ABR1R5N9</accession>
<dbReference type="InterPro" id="IPR056693">
    <property type="entry name" value="DUF7791"/>
</dbReference>
<evidence type="ECO:0000259" key="2">
    <source>
        <dbReference type="Pfam" id="PF24883"/>
    </source>
</evidence>
<keyword evidence="1" id="KW-0677">Repeat</keyword>
<evidence type="ECO:0000256" key="1">
    <source>
        <dbReference type="ARBA" id="ARBA00022737"/>
    </source>
</evidence>
<dbReference type="SUPFAM" id="SSF52540">
    <property type="entry name" value="P-loop containing nucleoside triphosphate hydrolases"/>
    <property type="match status" value="1"/>
</dbReference>
<evidence type="ECO:0000313" key="5">
    <source>
        <dbReference type="Proteomes" id="UP001396898"/>
    </source>
</evidence>
<dbReference type="Proteomes" id="UP001396898">
    <property type="component" value="Unassembled WGS sequence"/>
</dbReference>
<dbReference type="PANTHER" id="PTHR10039">
    <property type="entry name" value="AMELOGENIN"/>
    <property type="match status" value="1"/>
</dbReference>
<reference evidence="4 5" key="1">
    <citation type="submission" date="2023-01" db="EMBL/GenBank/DDBJ databases">
        <title>Analysis of 21 Apiospora genomes using comparative genomics revels a genus with tremendous synthesis potential of carbohydrate active enzymes and secondary metabolites.</title>
        <authorList>
            <person name="Sorensen T."/>
        </authorList>
    </citation>
    <scope>NUCLEOTIDE SEQUENCE [LARGE SCALE GENOMIC DNA]</scope>
    <source>
        <strain evidence="4 5">CBS 20057</strain>
    </source>
</reference>
<evidence type="ECO:0008006" key="6">
    <source>
        <dbReference type="Google" id="ProtNLM"/>
    </source>
</evidence>
<dbReference type="PANTHER" id="PTHR10039:SF5">
    <property type="entry name" value="NACHT DOMAIN-CONTAINING PROTEIN"/>
    <property type="match status" value="1"/>
</dbReference>
<evidence type="ECO:0000259" key="3">
    <source>
        <dbReference type="Pfam" id="PF25053"/>
    </source>
</evidence>
<dbReference type="EMBL" id="JAQQWI010000018">
    <property type="protein sequence ID" value="KAK8001105.1"/>
    <property type="molecule type" value="Genomic_DNA"/>
</dbReference>